<dbReference type="InterPro" id="IPR036594">
    <property type="entry name" value="Meth_synthase_dom"/>
</dbReference>
<feature type="domain" description="B12-binding N-terminal" evidence="1">
    <location>
        <begin position="3"/>
        <end position="60"/>
    </location>
</feature>
<dbReference type="AlphaFoldDB" id="A0A2T0BJJ1"/>
<dbReference type="EMBL" id="PVXP01000041">
    <property type="protein sequence ID" value="PRR84017.1"/>
    <property type="molecule type" value="Genomic_DNA"/>
</dbReference>
<dbReference type="InterPro" id="IPR003759">
    <property type="entry name" value="Cbl-bd_cap"/>
</dbReference>
<sequence length="71" mass="8097">MSKKLVDAMANLDEDVVLSEVKELKEKETAPLEIIAYLQEGMSIVGKNLKRENIFFPSLLCQQKFLKKPQS</sequence>
<proteinExistence type="predicted"/>
<gene>
    <name evidence="2" type="ORF">CLLU_24950</name>
</gene>
<dbReference type="SUPFAM" id="SSF47644">
    <property type="entry name" value="Methionine synthase domain"/>
    <property type="match status" value="1"/>
</dbReference>
<dbReference type="Gene3D" id="1.10.1240.10">
    <property type="entry name" value="Methionine synthase domain"/>
    <property type="match status" value="1"/>
</dbReference>
<evidence type="ECO:0000313" key="2">
    <source>
        <dbReference type="EMBL" id="PRR84017.1"/>
    </source>
</evidence>
<dbReference type="Proteomes" id="UP000237798">
    <property type="component" value="Unassembled WGS sequence"/>
</dbReference>
<comment type="caution">
    <text evidence="2">The sequence shown here is derived from an EMBL/GenBank/DDBJ whole genome shotgun (WGS) entry which is preliminary data.</text>
</comment>
<dbReference type="Pfam" id="PF02607">
    <property type="entry name" value="B12-binding_2"/>
    <property type="match status" value="1"/>
</dbReference>
<evidence type="ECO:0000259" key="1">
    <source>
        <dbReference type="Pfam" id="PF02607"/>
    </source>
</evidence>
<reference evidence="2 3" key="1">
    <citation type="submission" date="2018-03" db="EMBL/GenBank/DDBJ databases">
        <title>Genome sequence of Clostridium luticellarii DSM 29923.</title>
        <authorList>
            <person name="Poehlein A."/>
            <person name="Daniel R."/>
        </authorList>
    </citation>
    <scope>NUCLEOTIDE SEQUENCE [LARGE SCALE GENOMIC DNA]</scope>
    <source>
        <strain evidence="2 3">DSM 29923</strain>
    </source>
</reference>
<evidence type="ECO:0000313" key="3">
    <source>
        <dbReference type="Proteomes" id="UP000237798"/>
    </source>
</evidence>
<name>A0A2T0BJJ1_9CLOT</name>
<protein>
    <submittedName>
        <fullName evidence="2">B12 binding domain protein</fullName>
    </submittedName>
</protein>
<keyword evidence="3" id="KW-1185">Reference proteome</keyword>
<organism evidence="2 3">
    <name type="scientific">Clostridium luticellarii</name>
    <dbReference type="NCBI Taxonomy" id="1691940"/>
    <lineage>
        <taxon>Bacteria</taxon>
        <taxon>Bacillati</taxon>
        <taxon>Bacillota</taxon>
        <taxon>Clostridia</taxon>
        <taxon>Eubacteriales</taxon>
        <taxon>Clostridiaceae</taxon>
        <taxon>Clostridium</taxon>
    </lineage>
</organism>
<accession>A0A2T0BJJ1</accession>